<sequence length="300" mass="32957">MKKSIGIDIGGTKIAAGIISESGELLNRAEVKSDSSDREKMFTRVVKAVEQVLEDSSFSITDMEGIGVGVPGKVDCEQGIAVFQNNLPWAQFPLSARLREQFGLQRITIDNDVYMAAFAEWKAAKGKKDETFVYVTISTGISCSIIHNGSFFRGAGFAGELGLIPVFSKAANKLERLEQASAGPAIEKLAKKELQMSNLSTKDIFERYKGGENEYQSIIDEVTDNWAQGIYFISSLLDPHQVIFGGSVIANNPFLLDIVVEKLKLYQIPEQQHLLSHMSISTIKQDNGVVGAGLRVFERN</sequence>
<organism evidence="2 3">
    <name type="scientific">Bacillus xiapuensis</name>
    <dbReference type="NCBI Taxonomy" id="2014075"/>
    <lineage>
        <taxon>Bacteria</taxon>
        <taxon>Bacillati</taxon>
        <taxon>Bacillota</taxon>
        <taxon>Bacilli</taxon>
        <taxon>Bacillales</taxon>
        <taxon>Bacillaceae</taxon>
        <taxon>Bacillus</taxon>
    </lineage>
</organism>
<dbReference type="Proteomes" id="UP001330749">
    <property type="component" value="Unassembled WGS sequence"/>
</dbReference>
<accession>A0ABU6NDW2</accession>
<gene>
    <name evidence="2" type="ORF">P4447_17600</name>
</gene>
<proteinExistence type="inferred from homology"/>
<comment type="caution">
    <text evidence="2">The sequence shown here is derived from an EMBL/GenBank/DDBJ whole genome shotgun (WGS) entry which is preliminary data.</text>
</comment>
<comment type="similarity">
    <text evidence="1">Belongs to the ROK (NagC/XylR) family.</text>
</comment>
<dbReference type="SUPFAM" id="SSF53067">
    <property type="entry name" value="Actin-like ATPase domain"/>
    <property type="match status" value="1"/>
</dbReference>
<protein>
    <submittedName>
        <fullName evidence="2">ROK family protein</fullName>
    </submittedName>
</protein>
<evidence type="ECO:0000313" key="3">
    <source>
        <dbReference type="Proteomes" id="UP001330749"/>
    </source>
</evidence>
<dbReference type="PANTHER" id="PTHR18964">
    <property type="entry name" value="ROK (REPRESSOR, ORF, KINASE) FAMILY"/>
    <property type="match status" value="1"/>
</dbReference>
<dbReference type="PANTHER" id="PTHR18964:SF149">
    <property type="entry name" value="BIFUNCTIONAL UDP-N-ACETYLGLUCOSAMINE 2-EPIMERASE_N-ACETYLMANNOSAMINE KINASE"/>
    <property type="match status" value="1"/>
</dbReference>
<evidence type="ECO:0000256" key="1">
    <source>
        <dbReference type="ARBA" id="ARBA00006479"/>
    </source>
</evidence>
<dbReference type="InterPro" id="IPR000600">
    <property type="entry name" value="ROK"/>
</dbReference>
<dbReference type="Pfam" id="PF00480">
    <property type="entry name" value="ROK"/>
    <property type="match status" value="1"/>
</dbReference>
<dbReference type="Gene3D" id="3.30.420.40">
    <property type="match status" value="2"/>
</dbReference>
<dbReference type="EMBL" id="JARMQG010000290">
    <property type="protein sequence ID" value="MED3564235.1"/>
    <property type="molecule type" value="Genomic_DNA"/>
</dbReference>
<evidence type="ECO:0000313" key="2">
    <source>
        <dbReference type="EMBL" id="MED3564235.1"/>
    </source>
</evidence>
<keyword evidence="3" id="KW-1185">Reference proteome</keyword>
<dbReference type="InterPro" id="IPR043129">
    <property type="entry name" value="ATPase_NBD"/>
</dbReference>
<dbReference type="RefSeq" id="WP_327969357.1">
    <property type="nucleotide sequence ID" value="NZ_JARMQG010000290.1"/>
</dbReference>
<reference evidence="2 3" key="1">
    <citation type="submission" date="2023-03" db="EMBL/GenBank/DDBJ databases">
        <title>Bacillus Genome Sequencing.</title>
        <authorList>
            <person name="Dunlap C."/>
        </authorList>
    </citation>
    <scope>NUCLEOTIDE SEQUENCE [LARGE SCALE GENOMIC DNA]</scope>
    <source>
        <strain evidence="2 3">B-14544</strain>
    </source>
</reference>
<name>A0ABU6NDW2_9BACI</name>